<dbReference type="EMBL" id="CP001032">
    <property type="protein sequence ID" value="ACB74451.1"/>
    <property type="molecule type" value="Genomic_DNA"/>
</dbReference>
<dbReference type="RefSeq" id="WP_012373989.1">
    <property type="nucleotide sequence ID" value="NC_010571.1"/>
</dbReference>
<organism evidence="11 12">
    <name type="scientific">Opitutus terrae (strain DSM 11246 / JCM 15787 / PB90-1)</name>
    <dbReference type="NCBI Taxonomy" id="452637"/>
    <lineage>
        <taxon>Bacteria</taxon>
        <taxon>Pseudomonadati</taxon>
        <taxon>Verrucomicrobiota</taxon>
        <taxon>Opitutia</taxon>
        <taxon>Opitutales</taxon>
        <taxon>Opitutaceae</taxon>
        <taxon>Opitutus</taxon>
    </lineage>
</organism>
<dbReference type="KEGG" id="ote:Oter_1163"/>
<dbReference type="GO" id="GO:0005886">
    <property type="term" value="C:plasma membrane"/>
    <property type="evidence" value="ECO:0007669"/>
    <property type="project" value="UniProtKB-SubCell"/>
</dbReference>
<comment type="similarity">
    <text evidence="2">Belongs to the major facilitator superfamily. Set transporter family.</text>
</comment>
<feature type="transmembrane region" description="Helical" evidence="9">
    <location>
        <begin position="260"/>
        <end position="277"/>
    </location>
</feature>
<dbReference type="AlphaFoldDB" id="B1ZNL7"/>
<gene>
    <name evidence="11" type="ordered locus">Oter_1163</name>
</gene>
<dbReference type="InterPro" id="IPR036259">
    <property type="entry name" value="MFS_trans_sf"/>
</dbReference>
<feature type="transmembrane region" description="Helical" evidence="9">
    <location>
        <begin position="345"/>
        <end position="366"/>
    </location>
</feature>
<dbReference type="STRING" id="452637.Oter_1163"/>
<feature type="transmembrane region" description="Helical" evidence="9">
    <location>
        <begin position="20"/>
        <end position="41"/>
    </location>
</feature>
<dbReference type="Proteomes" id="UP000007013">
    <property type="component" value="Chromosome"/>
</dbReference>
<feature type="domain" description="Major facilitator superfamily (MFS) profile" evidence="10">
    <location>
        <begin position="222"/>
        <end position="415"/>
    </location>
</feature>
<evidence type="ECO:0000259" key="10">
    <source>
        <dbReference type="PROSITE" id="PS50850"/>
    </source>
</evidence>
<evidence type="ECO:0000256" key="4">
    <source>
        <dbReference type="ARBA" id="ARBA00022475"/>
    </source>
</evidence>
<dbReference type="CDD" id="cd17471">
    <property type="entry name" value="MFS_Set"/>
    <property type="match status" value="1"/>
</dbReference>
<keyword evidence="4" id="KW-1003">Cell membrane</keyword>
<keyword evidence="8 9" id="KW-0472">Membrane</keyword>
<evidence type="ECO:0000313" key="12">
    <source>
        <dbReference type="Proteomes" id="UP000007013"/>
    </source>
</evidence>
<dbReference type="InterPro" id="IPR020846">
    <property type="entry name" value="MFS_dom"/>
</dbReference>
<feature type="transmembrane region" description="Helical" evidence="9">
    <location>
        <begin position="224"/>
        <end position="240"/>
    </location>
</feature>
<evidence type="ECO:0000256" key="5">
    <source>
        <dbReference type="ARBA" id="ARBA00022597"/>
    </source>
</evidence>
<dbReference type="eggNOG" id="COG2814">
    <property type="taxonomic scope" value="Bacteria"/>
</dbReference>
<feature type="transmembrane region" description="Helical" evidence="9">
    <location>
        <begin position="107"/>
        <end position="128"/>
    </location>
</feature>
<protein>
    <submittedName>
        <fullName evidence="11">Major facilitator superfamily MFS_1</fullName>
    </submittedName>
</protein>
<feature type="transmembrane region" description="Helical" evidence="9">
    <location>
        <begin position="83"/>
        <end position="101"/>
    </location>
</feature>
<keyword evidence="7 9" id="KW-1133">Transmembrane helix</keyword>
<dbReference type="SUPFAM" id="SSF103473">
    <property type="entry name" value="MFS general substrate transporter"/>
    <property type="match status" value="2"/>
</dbReference>
<dbReference type="HOGENOM" id="CLU_055598_3_0_0"/>
<dbReference type="PANTHER" id="PTHR23535:SF2">
    <property type="entry name" value="SUGAR EFFLUX TRANSPORTER A-RELATED"/>
    <property type="match status" value="1"/>
</dbReference>
<feature type="transmembrane region" description="Helical" evidence="9">
    <location>
        <begin position="311"/>
        <end position="333"/>
    </location>
</feature>
<name>B1ZNL7_OPITP</name>
<sequence>MSSWLRHTRQLFQQPGFTGLLAATFALGMGFSFVFPFLSLWGTQAVGFTPFQFGVFMTLTSLSSVCVTTLLARWSDTHVPRKVMLLLGSASGVLGYTGFALTRQPLVLVGLGVTLVAFASICFSQLFATARDWFAVEGEVTSDVAITLSVVRVCFSFAWTAGPALGAAIVAHFDFVGLFAGAAALYLLFHLGVWRFVPYQRRPAHVVAAAGRVSVWRTLRRPDLLGYFVAFVLVFAAFAMNMMNLPLAITHELGGTAGDLGLVFAVGPAVEIPLMLWFGQLAARGHQLVLIRLGGCTSALYFVLLFTATEVWHVCLMQMLSGMSLAIVGNVAITFFQDLLPEQPGLATTVFANSSSLGNLVGYVAFGALATPLGSHGLIGACALIAIVASLALLWLRPGRPAPAAATVPVGIARP</sequence>
<keyword evidence="6 9" id="KW-0812">Transmembrane</keyword>
<evidence type="ECO:0000256" key="9">
    <source>
        <dbReference type="SAM" id="Phobius"/>
    </source>
</evidence>
<reference evidence="11 12" key="1">
    <citation type="journal article" date="2011" name="J. Bacteriol.">
        <title>Genome sequence of the verrucomicrobium Opitutus terrae PB90-1, an abundant inhabitant of rice paddy soil ecosystems.</title>
        <authorList>
            <person name="van Passel M.W."/>
            <person name="Kant R."/>
            <person name="Palva A."/>
            <person name="Copeland A."/>
            <person name="Lucas S."/>
            <person name="Lapidus A."/>
            <person name="Glavina del Rio T."/>
            <person name="Pitluck S."/>
            <person name="Goltsman E."/>
            <person name="Clum A."/>
            <person name="Sun H."/>
            <person name="Schmutz J."/>
            <person name="Larimer F.W."/>
            <person name="Land M.L."/>
            <person name="Hauser L."/>
            <person name="Kyrpides N."/>
            <person name="Mikhailova N."/>
            <person name="Richardson P.P."/>
            <person name="Janssen P.H."/>
            <person name="de Vos W.M."/>
            <person name="Smidt H."/>
        </authorList>
    </citation>
    <scope>NUCLEOTIDE SEQUENCE [LARGE SCALE GENOMIC DNA]</scope>
    <source>
        <strain evidence="12">DSM 11246 / JCM 15787 / PB90-1</strain>
    </source>
</reference>
<feature type="transmembrane region" description="Helical" evidence="9">
    <location>
        <begin position="289"/>
        <end position="305"/>
    </location>
</feature>
<evidence type="ECO:0000256" key="7">
    <source>
        <dbReference type="ARBA" id="ARBA00022989"/>
    </source>
</evidence>
<feature type="transmembrane region" description="Helical" evidence="9">
    <location>
        <begin position="140"/>
        <end position="159"/>
    </location>
</feature>
<feature type="transmembrane region" description="Helical" evidence="9">
    <location>
        <begin position="165"/>
        <end position="189"/>
    </location>
</feature>
<evidence type="ECO:0000256" key="8">
    <source>
        <dbReference type="ARBA" id="ARBA00023136"/>
    </source>
</evidence>
<comment type="subcellular location">
    <subcellularLocation>
        <location evidence="1">Cell membrane</location>
        <topology evidence="1">Multi-pass membrane protein</topology>
    </subcellularLocation>
</comment>
<feature type="transmembrane region" description="Helical" evidence="9">
    <location>
        <begin position="378"/>
        <end position="396"/>
    </location>
</feature>
<dbReference type="OrthoDB" id="7337792at2"/>
<evidence type="ECO:0000256" key="6">
    <source>
        <dbReference type="ARBA" id="ARBA00022692"/>
    </source>
</evidence>
<dbReference type="PANTHER" id="PTHR23535">
    <property type="entry name" value="SUGAR EFFLUX TRANSPORTER A-RELATED"/>
    <property type="match status" value="1"/>
</dbReference>
<keyword evidence="5" id="KW-0762">Sugar transport</keyword>
<evidence type="ECO:0000256" key="2">
    <source>
        <dbReference type="ARBA" id="ARBA00006523"/>
    </source>
</evidence>
<dbReference type="InterPro" id="IPR011701">
    <property type="entry name" value="MFS"/>
</dbReference>
<dbReference type="Pfam" id="PF07690">
    <property type="entry name" value="MFS_1"/>
    <property type="match status" value="1"/>
</dbReference>
<proteinExistence type="inferred from homology"/>
<dbReference type="GO" id="GO:0022857">
    <property type="term" value="F:transmembrane transporter activity"/>
    <property type="evidence" value="ECO:0007669"/>
    <property type="project" value="InterPro"/>
</dbReference>
<keyword evidence="3" id="KW-0813">Transport</keyword>
<evidence type="ECO:0000256" key="1">
    <source>
        <dbReference type="ARBA" id="ARBA00004651"/>
    </source>
</evidence>
<dbReference type="PROSITE" id="PS50850">
    <property type="entry name" value="MFS"/>
    <property type="match status" value="1"/>
</dbReference>
<evidence type="ECO:0000256" key="3">
    <source>
        <dbReference type="ARBA" id="ARBA00022448"/>
    </source>
</evidence>
<feature type="transmembrane region" description="Helical" evidence="9">
    <location>
        <begin position="53"/>
        <end position="71"/>
    </location>
</feature>
<evidence type="ECO:0000313" key="11">
    <source>
        <dbReference type="EMBL" id="ACB74451.1"/>
    </source>
</evidence>
<accession>B1ZNL7</accession>
<keyword evidence="12" id="KW-1185">Reference proteome</keyword>
<dbReference type="Gene3D" id="1.20.1250.20">
    <property type="entry name" value="MFS general substrate transporter like domains"/>
    <property type="match status" value="2"/>
</dbReference>